<gene>
    <name evidence="8" type="ORF">SAMN05421823_104376</name>
</gene>
<dbReference type="InterPro" id="IPR004358">
    <property type="entry name" value="Sig_transdc_His_kin-like_C"/>
</dbReference>
<dbReference type="STRING" id="1075417.SAMN05421823_104376"/>
<dbReference type="EC" id="2.7.13.3" evidence="2"/>
<dbReference type="Pfam" id="PF07495">
    <property type="entry name" value="Y_Y_Y"/>
    <property type="match status" value="1"/>
</dbReference>
<dbReference type="EMBL" id="FNFO01000004">
    <property type="protein sequence ID" value="SDL10064.1"/>
    <property type="molecule type" value="Genomic_DNA"/>
</dbReference>
<dbReference type="SUPFAM" id="SSF55874">
    <property type="entry name" value="ATPase domain of HSP90 chaperone/DNA topoisomerase II/histidine kinase"/>
    <property type="match status" value="1"/>
</dbReference>
<dbReference type="InterPro" id="IPR003594">
    <property type="entry name" value="HATPase_dom"/>
</dbReference>
<evidence type="ECO:0000256" key="5">
    <source>
        <dbReference type="SAM" id="Phobius"/>
    </source>
</evidence>
<evidence type="ECO:0000256" key="6">
    <source>
        <dbReference type="SAM" id="SignalP"/>
    </source>
</evidence>
<dbReference type="SUPFAM" id="SSF63829">
    <property type="entry name" value="Calcium-dependent phosphotriesterase"/>
    <property type="match status" value="2"/>
</dbReference>
<dbReference type="GO" id="GO:0000155">
    <property type="term" value="F:phosphorelay sensor kinase activity"/>
    <property type="evidence" value="ECO:0007669"/>
    <property type="project" value="InterPro"/>
</dbReference>
<dbReference type="Pfam" id="PF07494">
    <property type="entry name" value="Reg_prop"/>
    <property type="match status" value="8"/>
</dbReference>
<dbReference type="AlphaFoldDB" id="A0A1G9HBE5"/>
<keyword evidence="3" id="KW-0597">Phosphoprotein</keyword>
<keyword evidence="4" id="KW-0175">Coiled coil</keyword>
<dbReference type="Gene3D" id="2.60.40.10">
    <property type="entry name" value="Immunoglobulins"/>
    <property type="match status" value="1"/>
</dbReference>
<evidence type="ECO:0000259" key="7">
    <source>
        <dbReference type="PROSITE" id="PS50109"/>
    </source>
</evidence>
<dbReference type="InterPro" id="IPR003661">
    <property type="entry name" value="HisK_dim/P_dom"/>
</dbReference>
<dbReference type="CDD" id="cd00082">
    <property type="entry name" value="HisKA"/>
    <property type="match status" value="1"/>
</dbReference>
<evidence type="ECO:0000256" key="4">
    <source>
        <dbReference type="SAM" id="Coils"/>
    </source>
</evidence>
<reference evidence="8 9" key="1">
    <citation type="submission" date="2016-10" db="EMBL/GenBank/DDBJ databases">
        <authorList>
            <person name="de Groot N.N."/>
        </authorList>
    </citation>
    <scope>NUCLEOTIDE SEQUENCE [LARGE SCALE GENOMIC DNA]</scope>
    <source>
        <strain evidence="8 9">DSM 25186</strain>
    </source>
</reference>
<proteinExistence type="predicted"/>
<dbReference type="InterPro" id="IPR011123">
    <property type="entry name" value="Y_Y_Y"/>
</dbReference>
<dbReference type="RefSeq" id="WP_089682435.1">
    <property type="nucleotide sequence ID" value="NZ_FNFO01000004.1"/>
</dbReference>
<dbReference type="InterPro" id="IPR013783">
    <property type="entry name" value="Ig-like_fold"/>
</dbReference>
<feature type="coiled-coil region" evidence="4">
    <location>
        <begin position="846"/>
        <end position="891"/>
    </location>
</feature>
<sequence>MITAPSPVSQRRLRTRWLWCVLGWLVACGAQAQTLPHPFRTFSVEDGLSQEVVTALLQDRQGFLWIGTQNGLNRYDAYDFTQFHHVPDDSLSLAGDFIRCLAEDEHGLLWIGTDGHGLCTYDRRLQQFRTLPLYTTLMPSQQILCLQPDGRGSVWIGTDRGLIRFDLRTEELVPFPLPELGKPEAQGIQQLAQDHRGNLWIGTERGLIRLDSTRRTRHHFQHRPDDARSLGDNTIFAVHESRTGDLLIGTAQGLDVFHPATETFTHHTFRTDALNAHLADLFVGDEINAIAEDSTGTYWLGTFGGGLIRFDPRTRQSERLMHHPDSSGGLTSNHIYTLLTDRAGLLWIGTYGGGLAQLNLTEIRFHHLRHRPGATASLPSDEVYAVWEDSTRAVWIGTDNGLCRYQPQKNEYTTWRNAPDDPLSLSGDTIFSVVQDAQGYLWVGTQNSGLNRSTHPTWLGTPLRFRRYSSTTTTANRHLVSNKILTLYPERDGTVWVGTQQGVNHISAGGRVVARYQHQPADSLSLSDNAVFCFFRDRQGTLWAGTGQGLSYFDAAQNTFLPLRLAHTPAFSTSTCYAIAEDQDGNLWLGSDRGLYQLDPARTQLRTYTTEHGLPYNVVFGVVPDQDGALWLSTNKGLSRFAPLAAEERMAFVNYNTPNGLPCEAFNIGAWHRGHDGALYFGCTEGVTWFQPDQVRGNAYVPPVYITGFQLFYEPVPITTDGSSPLSQSISTTDAIRLNYRQNVLDFTFTALNYLESDQNQYAYMLENFDERWSYVRGKRNATYTNLDPGTYVFRVKASNNDGVWNETGTALRIIIPPPFYQTAWFYVLVALVATSGIALLIHVRTRALQRNKRVLEQRVQERTEEVLAQKEKLERTLEHLKATQLQLVESEKMASLGQLTAGVAHEINNPINFVSGNVTPLQRDIRDLLAILQQYEQAVAQQQLNGAFAQVESLKRELDFPFLIEEIHHLLDGIAEGAQRTATIVRGLKNFSRLDEDDLKPTDLHEGLDSTLLILNHELRRKRINVESSHDSLPQVWGYPGQLNQVFMNILTNAIQAIGQQGTIFITTRYHAATDEVSISVCDTGQGMPEEVKRRIFEPFFTTKEVGVGTGLGLSITFGIVEKHHGRIEVHSTPGVGTEFIVYLPVRQSVA</sequence>
<keyword evidence="9" id="KW-1185">Reference proteome</keyword>
<organism evidence="8 9">
    <name type="scientific">Catalinimonas alkaloidigena</name>
    <dbReference type="NCBI Taxonomy" id="1075417"/>
    <lineage>
        <taxon>Bacteria</taxon>
        <taxon>Pseudomonadati</taxon>
        <taxon>Bacteroidota</taxon>
        <taxon>Cytophagia</taxon>
        <taxon>Cytophagales</taxon>
        <taxon>Catalimonadaceae</taxon>
        <taxon>Catalinimonas</taxon>
    </lineage>
</organism>
<keyword evidence="5" id="KW-1133">Transmembrane helix</keyword>
<name>A0A1G9HBE5_9BACT</name>
<evidence type="ECO:0000313" key="8">
    <source>
        <dbReference type="EMBL" id="SDL10064.1"/>
    </source>
</evidence>
<dbReference type="Proteomes" id="UP000198510">
    <property type="component" value="Unassembled WGS sequence"/>
</dbReference>
<dbReference type="Gene3D" id="2.130.10.10">
    <property type="entry name" value="YVTN repeat-like/Quinoprotein amine dehydrogenase"/>
    <property type="match status" value="3"/>
</dbReference>
<dbReference type="InterPro" id="IPR011110">
    <property type="entry name" value="Reg_prop"/>
</dbReference>
<keyword evidence="5" id="KW-0812">Transmembrane</keyword>
<evidence type="ECO:0000313" key="9">
    <source>
        <dbReference type="Proteomes" id="UP000198510"/>
    </source>
</evidence>
<dbReference type="SUPFAM" id="SSF47384">
    <property type="entry name" value="Homodimeric domain of signal transducing histidine kinase"/>
    <property type="match status" value="1"/>
</dbReference>
<keyword evidence="5" id="KW-0472">Membrane</keyword>
<feature type="transmembrane region" description="Helical" evidence="5">
    <location>
        <begin position="824"/>
        <end position="844"/>
    </location>
</feature>
<dbReference type="InterPro" id="IPR036890">
    <property type="entry name" value="HATPase_C_sf"/>
</dbReference>
<feature type="domain" description="Histidine kinase" evidence="7">
    <location>
        <begin position="903"/>
        <end position="1149"/>
    </location>
</feature>
<comment type="catalytic activity">
    <reaction evidence="1">
        <text>ATP + protein L-histidine = ADP + protein N-phospho-L-histidine.</text>
        <dbReference type="EC" id="2.7.13.3"/>
    </reaction>
</comment>
<feature type="signal peptide" evidence="6">
    <location>
        <begin position="1"/>
        <end position="32"/>
    </location>
</feature>
<keyword evidence="6" id="KW-0732">Signal</keyword>
<dbReference type="InterPro" id="IPR015943">
    <property type="entry name" value="WD40/YVTN_repeat-like_dom_sf"/>
</dbReference>
<dbReference type="PRINTS" id="PR00344">
    <property type="entry name" value="BCTRLSENSOR"/>
</dbReference>
<evidence type="ECO:0000256" key="1">
    <source>
        <dbReference type="ARBA" id="ARBA00000085"/>
    </source>
</evidence>
<dbReference type="Pfam" id="PF02518">
    <property type="entry name" value="HATPase_c"/>
    <property type="match status" value="1"/>
</dbReference>
<dbReference type="Gene3D" id="3.30.565.10">
    <property type="entry name" value="Histidine kinase-like ATPase, C-terminal domain"/>
    <property type="match status" value="1"/>
</dbReference>
<dbReference type="PANTHER" id="PTHR43547">
    <property type="entry name" value="TWO-COMPONENT HISTIDINE KINASE"/>
    <property type="match status" value="1"/>
</dbReference>
<dbReference type="OrthoDB" id="9806995at2"/>
<evidence type="ECO:0000256" key="3">
    <source>
        <dbReference type="ARBA" id="ARBA00022553"/>
    </source>
</evidence>
<dbReference type="InterPro" id="IPR005467">
    <property type="entry name" value="His_kinase_dom"/>
</dbReference>
<dbReference type="SMART" id="SM00388">
    <property type="entry name" value="HisKA"/>
    <property type="match status" value="1"/>
</dbReference>
<dbReference type="PANTHER" id="PTHR43547:SF2">
    <property type="entry name" value="HYBRID SIGNAL TRANSDUCTION HISTIDINE KINASE C"/>
    <property type="match status" value="1"/>
</dbReference>
<dbReference type="SMART" id="SM00387">
    <property type="entry name" value="HATPase_c"/>
    <property type="match status" value="1"/>
</dbReference>
<dbReference type="CDD" id="cd00146">
    <property type="entry name" value="PKD"/>
    <property type="match status" value="1"/>
</dbReference>
<accession>A0A1G9HBE5</accession>
<protein>
    <recommendedName>
        <fullName evidence="2">histidine kinase</fullName>
        <ecNumber evidence="2">2.7.13.3</ecNumber>
    </recommendedName>
</protein>
<feature type="chain" id="PRO_5011523867" description="histidine kinase" evidence="6">
    <location>
        <begin position="33"/>
        <end position="1152"/>
    </location>
</feature>
<dbReference type="FunFam" id="2.60.40.10:FF:000791">
    <property type="entry name" value="Two-component system sensor histidine kinase/response regulator"/>
    <property type="match status" value="1"/>
</dbReference>
<dbReference type="InterPro" id="IPR036097">
    <property type="entry name" value="HisK_dim/P_sf"/>
</dbReference>
<dbReference type="Gene3D" id="1.10.287.130">
    <property type="match status" value="1"/>
</dbReference>
<evidence type="ECO:0000256" key="2">
    <source>
        <dbReference type="ARBA" id="ARBA00012438"/>
    </source>
</evidence>
<dbReference type="PROSITE" id="PS50109">
    <property type="entry name" value="HIS_KIN"/>
    <property type="match status" value="1"/>
</dbReference>
<feature type="coiled-coil region" evidence="4">
    <location>
        <begin position="926"/>
        <end position="958"/>
    </location>
</feature>